<dbReference type="PANTHER" id="PTHR22844">
    <property type="entry name" value="F-BOX AND WD40 DOMAIN PROTEIN"/>
    <property type="match status" value="1"/>
</dbReference>
<keyword evidence="4" id="KW-1185">Reference proteome</keyword>
<proteinExistence type="predicted"/>
<evidence type="ECO:0000256" key="2">
    <source>
        <dbReference type="SAM" id="MobiDB-lite"/>
    </source>
</evidence>
<comment type="caution">
    <text evidence="3">The sequence shown here is derived from an EMBL/GenBank/DDBJ whole genome shotgun (WGS) entry which is preliminary data.</text>
</comment>
<feature type="region of interest" description="Disordered" evidence="2">
    <location>
        <begin position="1"/>
        <end position="27"/>
    </location>
</feature>
<dbReference type="InterPro" id="IPR045182">
    <property type="entry name" value="JINGUBANG-like"/>
</dbReference>
<dbReference type="FunFam" id="2.130.10.10:FF:000775">
    <property type="entry name" value="BnaA09g28200D protein"/>
    <property type="match status" value="1"/>
</dbReference>
<dbReference type="SMART" id="SM00320">
    <property type="entry name" value="WD40"/>
    <property type="match status" value="7"/>
</dbReference>
<dbReference type="AlphaFoldDB" id="A0AAD4IQP1"/>
<dbReference type="EMBL" id="SDAM02029498">
    <property type="protein sequence ID" value="KAH6756986.1"/>
    <property type="molecule type" value="Genomic_DNA"/>
</dbReference>
<name>A0AAD4IQP1_PERFH</name>
<dbReference type="PROSITE" id="PS50082">
    <property type="entry name" value="WD_REPEATS_2"/>
    <property type="match status" value="4"/>
</dbReference>
<gene>
    <name evidence="3" type="ORF">C2S53_009220</name>
</gene>
<dbReference type="InterPro" id="IPR036322">
    <property type="entry name" value="WD40_repeat_dom_sf"/>
</dbReference>
<dbReference type="InterPro" id="IPR015943">
    <property type="entry name" value="WD40/YVTN_repeat-like_dom_sf"/>
</dbReference>
<accession>A0AAD4IQP1</accession>
<dbReference type="Pfam" id="PF00400">
    <property type="entry name" value="WD40"/>
    <property type="match status" value="5"/>
</dbReference>
<dbReference type="PROSITE" id="PS50294">
    <property type="entry name" value="WD_REPEATS_REGION"/>
    <property type="match status" value="4"/>
</dbReference>
<dbReference type="Gene3D" id="2.130.10.10">
    <property type="entry name" value="YVTN repeat-like/Quinoprotein amine dehydrogenase"/>
    <property type="match status" value="2"/>
</dbReference>
<dbReference type="InterPro" id="IPR001680">
    <property type="entry name" value="WD40_rpt"/>
</dbReference>
<dbReference type="Proteomes" id="UP001190926">
    <property type="component" value="Unassembled WGS sequence"/>
</dbReference>
<evidence type="ECO:0000313" key="3">
    <source>
        <dbReference type="EMBL" id="KAH6756986.1"/>
    </source>
</evidence>
<feature type="repeat" description="WD" evidence="1">
    <location>
        <begin position="268"/>
        <end position="299"/>
    </location>
</feature>
<evidence type="ECO:0000313" key="4">
    <source>
        <dbReference type="Proteomes" id="UP001190926"/>
    </source>
</evidence>
<protein>
    <submittedName>
        <fullName evidence="3">Transducin/WD40 repeat-like superfamily protein</fullName>
    </submittedName>
</protein>
<feature type="compositionally biased region" description="Low complexity" evidence="2">
    <location>
        <begin position="11"/>
        <end position="27"/>
    </location>
</feature>
<feature type="repeat" description="WD" evidence="1">
    <location>
        <begin position="314"/>
        <end position="343"/>
    </location>
</feature>
<evidence type="ECO:0000256" key="1">
    <source>
        <dbReference type="PROSITE-ProRule" id="PRU00221"/>
    </source>
</evidence>
<feature type="compositionally biased region" description="Polar residues" evidence="2">
    <location>
        <begin position="1"/>
        <end position="10"/>
    </location>
</feature>
<sequence>MWASDHQTCTSSIYGPSSSSSSNSFSEETSFLYSHRPSLPPSAAPPSSPPLRHHCVATVKGRNSYTSALVLAGEHLFTGSSDSQIRRNDPSSLHDHERLVDETAVVAGEGAVKALVASSSDKLISAHQDHKIRVWRVDHTVSNQQRITHLATLPTLSDRAIKLLLPKNHVQVRRHKKCTWIHHVDAVSALALSTDQSLLYSVSWDRTLKIWRTTDFKCLESVANAHDDAINAVAVSADGRVYTGSSDRKIKVWKQKPGEKTHSLDAILVKHTAGINTLAISTDGMVLYSGASDRLIRAWTTNAGGGRMEAAAALRGHTKSILCLATVADMVCSGSADKTVRIWRGIGKSYSCLAILEGHKGPIKCITVAFDHTSNPSNSLLYSSSLDCDIKVWKICLSR</sequence>
<reference evidence="3 4" key="1">
    <citation type="journal article" date="2021" name="Nat. Commun.">
        <title>Incipient diploidization of the medicinal plant Perilla within 10,000 years.</title>
        <authorList>
            <person name="Zhang Y."/>
            <person name="Shen Q."/>
            <person name="Leng L."/>
            <person name="Zhang D."/>
            <person name="Chen S."/>
            <person name="Shi Y."/>
            <person name="Ning Z."/>
            <person name="Chen S."/>
        </authorList>
    </citation>
    <scope>NUCLEOTIDE SEQUENCE [LARGE SCALE GENOMIC DNA]</scope>
    <source>
        <strain evidence="4">cv. PC099</strain>
    </source>
</reference>
<feature type="repeat" description="WD" evidence="1">
    <location>
        <begin position="223"/>
        <end position="263"/>
    </location>
</feature>
<organism evidence="3 4">
    <name type="scientific">Perilla frutescens var. hirtella</name>
    <name type="common">Perilla citriodora</name>
    <name type="synonym">Perilla setoyensis</name>
    <dbReference type="NCBI Taxonomy" id="608512"/>
    <lineage>
        <taxon>Eukaryota</taxon>
        <taxon>Viridiplantae</taxon>
        <taxon>Streptophyta</taxon>
        <taxon>Embryophyta</taxon>
        <taxon>Tracheophyta</taxon>
        <taxon>Spermatophyta</taxon>
        <taxon>Magnoliopsida</taxon>
        <taxon>eudicotyledons</taxon>
        <taxon>Gunneridae</taxon>
        <taxon>Pentapetalae</taxon>
        <taxon>asterids</taxon>
        <taxon>lamiids</taxon>
        <taxon>Lamiales</taxon>
        <taxon>Lamiaceae</taxon>
        <taxon>Nepetoideae</taxon>
        <taxon>Elsholtzieae</taxon>
        <taxon>Perilla</taxon>
    </lineage>
</organism>
<dbReference type="SUPFAM" id="SSF50978">
    <property type="entry name" value="WD40 repeat-like"/>
    <property type="match status" value="1"/>
</dbReference>
<feature type="repeat" description="WD" evidence="1">
    <location>
        <begin position="180"/>
        <end position="221"/>
    </location>
</feature>
<keyword evidence="1" id="KW-0853">WD repeat</keyword>
<dbReference type="PANTHER" id="PTHR22844:SF331">
    <property type="entry name" value="SIMILARITY TO GTP-BINDING REGULATORY PROTEIN AND WD-REPEAT PROTEIN"/>
    <property type="match status" value="1"/>
</dbReference>